<dbReference type="Pfam" id="PF02245">
    <property type="entry name" value="Pur_DNA_glyco"/>
    <property type="match status" value="1"/>
</dbReference>
<dbReference type="FunFam" id="3.10.300.10:FF:000001">
    <property type="entry name" value="Putative 3-methyladenine DNA glycosylase"/>
    <property type="match status" value="1"/>
</dbReference>
<dbReference type="Gene3D" id="3.10.300.10">
    <property type="entry name" value="Methylpurine-DNA glycosylase (MPG)"/>
    <property type="match status" value="1"/>
</dbReference>
<dbReference type="NCBIfam" id="TIGR00567">
    <property type="entry name" value="3mg"/>
    <property type="match status" value="1"/>
</dbReference>
<dbReference type="GO" id="GO:0006284">
    <property type="term" value="P:base-excision repair"/>
    <property type="evidence" value="ECO:0007669"/>
    <property type="project" value="InterPro"/>
</dbReference>
<reference evidence="6 7" key="1">
    <citation type="submission" date="2018-08" db="EMBL/GenBank/DDBJ databases">
        <title>Bacillus chawlae sp. nov., Bacillus glennii sp. nov., and Bacillus saganii sp. nov. Isolated from the Vehicle Assembly Building at Kennedy Space Center where the Viking Spacecraft were Assembled.</title>
        <authorList>
            <person name="Seuylemezian A."/>
            <person name="Vaishampayan P."/>
        </authorList>
    </citation>
    <scope>NUCLEOTIDE SEQUENCE [LARGE SCALE GENOMIC DNA]</scope>
    <source>
        <strain evidence="6 7">V44-8</strain>
    </source>
</reference>
<dbReference type="InterPro" id="IPR036995">
    <property type="entry name" value="MPG_sf"/>
</dbReference>
<dbReference type="OrthoDB" id="9794313at2"/>
<comment type="similarity">
    <text evidence="1 5">Belongs to the DNA glycosylase MPG family.</text>
</comment>
<sequence length="200" mass="22254">MLNDKEKIGLPKPREFFQVPTLELARALLGCLLIKQTPEGTASGFIVETEAYIGPEDRAAHSYGNRRTNRTEVMFGEAGLVYTYVMHTHTLVNVVSAQKEKPEAVLIRAVEPCHGIPLMQERRGTTELRKLTSGPGKLTKALGISMADYGHSFTEPPLWITAGKKPEKISSGPRIGIQNSGEAKDYPWRFWTQDSPFVSR</sequence>
<dbReference type="PANTHER" id="PTHR10429:SF0">
    <property type="entry name" value="DNA-3-METHYLADENINE GLYCOSYLASE"/>
    <property type="match status" value="1"/>
</dbReference>
<evidence type="ECO:0000256" key="4">
    <source>
        <dbReference type="ARBA" id="ARBA00023204"/>
    </source>
</evidence>
<evidence type="ECO:0000256" key="5">
    <source>
        <dbReference type="HAMAP-Rule" id="MF_00527"/>
    </source>
</evidence>
<keyword evidence="4 5" id="KW-0234">DNA repair</keyword>
<evidence type="ECO:0000313" key="6">
    <source>
        <dbReference type="EMBL" id="RFU62001.1"/>
    </source>
</evidence>
<dbReference type="SUPFAM" id="SSF50486">
    <property type="entry name" value="FMT C-terminal domain-like"/>
    <property type="match status" value="1"/>
</dbReference>
<dbReference type="NCBIfam" id="NF002002">
    <property type="entry name" value="PRK00802.1-2"/>
    <property type="match status" value="1"/>
</dbReference>
<dbReference type="GO" id="GO:0003677">
    <property type="term" value="F:DNA binding"/>
    <property type="evidence" value="ECO:0007669"/>
    <property type="project" value="InterPro"/>
</dbReference>
<accession>A0A372L9R5</accession>
<proteinExistence type="inferred from homology"/>
<gene>
    <name evidence="6" type="ORF">D0466_15535</name>
</gene>
<dbReference type="CDD" id="cd00540">
    <property type="entry name" value="AAG"/>
    <property type="match status" value="1"/>
</dbReference>
<keyword evidence="7" id="KW-1185">Reference proteome</keyword>
<dbReference type="PANTHER" id="PTHR10429">
    <property type="entry name" value="DNA-3-METHYLADENINE GLYCOSYLASE"/>
    <property type="match status" value="1"/>
</dbReference>
<evidence type="ECO:0000256" key="3">
    <source>
        <dbReference type="ARBA" id="ARBA00022801"/>
    </source>
</evidence>
<organism evidence="6 7">
    <name type="scientific">Peribacillus glennii</name>
    <dbReference type="NCBI Taxonomy" id="2303991"/>
    <lineage>
        <taxon>Bacteria</taxon>
        <taxon>Bacillati</taxon>
        <taxon>Bacillota</taxon>
        <taxon>Bacilli</taxon>
        <taxon>Bacillales</taxon>
        <taxon>Bacillaceae</taxon>
        <taxon>Peribacillus</taxon>
    </lineage>
</organism>
<dbReference type="EMBL" id="QVTD01000011">
    <property type="protein sequence ID" value="RFU62001.1"/>
    <property type="molecule type" value="Genomic_DNA"/>
</dbReference>
<keyword evidence="2 5" id="KW-0227">DNA damage</keyword>
<keyword evidence="6" id="KW-0326">Glycosidase</keyword>
<evidence type="ECO:0000256" key="2">
    <source>
        <dbReference type="ARBA" id="ARBA00022763"/>
    </source>
</evidence>
<dbReference type="EC" id="3.2.2.-" evidence="5"/>
<dbReference type="Proteomes" id="UP000262939">
    <property type="component" value="Unassembled WGS sequence"/>
</dbReference>
<name>A0A372L9R5_9BACI</name>
<dbReference type="AlphaFoldDB" id="A0A372L9R5"/>
<dbReference type="HAMAP" id="MF_00527">
    <property type="entry name" value="3MGH"/>
    <property type="match status" value="1"/>
</dbReference>
<dbReference type="GO" id="GO:0003905">
    <property type="term" value="F:alkylbase DNA N-glycosylase activity"/>
    <property type="evidence" value="ECO:0007669"/>
    <property type="project" value="InterPro"/>
</dbReference>
<dbReference type="RefSeq" id="WP_117323460.1">
    <property type="nucleotide sequence ID" value="NZ_QVTD01000011.1"/>
</dbReference>
<evidence type="ECO:0000313" key="7">
    <source>
        <dbReference type="Proteomes" id="UP000262939"/>
    </source>
</evidence>
<dbReference type="InterPro" id="IPR011034">
    <property type="entry name" value="Formyl_transferase-like_C_sf"/>
</dbReference>
<comment type="caution">
    <text evidence="6">The sequence shown here is derived from an EMBL/GenBank/DDBJ whole genome shotgun (WGS) entry which is preliminary data.</text>
</comment>
<protein>
    <recommendedName>
        <fullName evidence="5">Putative 3-methyladenine DNA glycosylase</fullName>
        <ecNumber evidence="5">3.2.2.-</ecNumber>
    </recommendedName>
</protein>
<dbReference type="InterPro" id="IPR003180">
    <property type="entry name" value="MPG"/>
</dbReference>
<keyword evidence="3 5" id="KW-0378">Hydrolase</keyword>
<evidence type="ECO:0000256" key="1">
    <source>
        <dbReference type="ARBA" id="ARBA00009232"/>
    </source>
</evidence>